<dbReference type="EMBL" id="QNGE01000957">
    <property type="protein sequence ID" value="KAA3678801.1"/>
    <property type="molecule type" value="Genomic_DNA"/>
</dbReference>
<feature type="transmembrane region" description="Helical" evidence="1">
    <location>
        <begin position="29"/>
        <end position="47"/>
    </location>
</feature>
<keyword evidence="1" id="KW-1133">Transmembrane helix</keyword>
<comment type="caution">
    <text evidence="2">The sequence shown here is derived from an EMBL/GenBank/DDBJ whole genome shotgun (WGS) entry which is preliminary data.</text>
</comment>
<keyword evidence="1" id="KW-0812">Transmembrane</keyword>
<keyword evidence="1" id="KW-0472">Membrane</keyword>
<organism evidence="2 3">
    <name type="scientific">Paragonimus westermani</name>
    <dbReference type="NCBI Taxonomy" id="34504"/>
    <lineage>
        <taxon>Eukaryota</taxon>
        <taxon>Metazoa</taxon>
        <taxon>Spiralia</taxon>
        <taxon>Lophotrochozoa</taxon>
        <taxon>Platyhelminthes</taxon>
        <taxon>Trematoda</taxon>
        <taxon>Digenea</taxon>
        <taxon>Plagiorchiida</taxon>
        <taxon>Troglotremata</taxon>
        <taxon>Troglotrematidae</taxon>
        <taxon>Paragonimus</taxon>
    </lineage>
</organism>
<proteinExistence type="predicted"/>
<evidence type="ECO:0000256" key="1">
    <source>
        <dbReference type="SAM" id="Phobius"/>
    </source>
</evidence>
<keyword evidence="3" id="KW-1185">Reference proteome</keyword>
<reference evidence="2 3" key="1">
    <citation type="journal article" date="2019" name="Gigascience">
        <title>Whole-genome sequence of the oriental lung fluke Paragonimus westermani.</title>
        <authorList>
            <person name="Oey H."/>
            <person name="Zakrzewski M."/>
            <person name="Narain K."/>
            <person name="Devi K.R."/>
            <person name="Agatsuma T."/>
            <person name="Nawaratna S."/>
            <person name="Gobert G.N."/>
            <person name="Jones M.K."/>
            <person name="Ragan M.A."/>
            <person name="McManus D.P."/>
            <person name="Krause L."/>
        </authorList>
    </citation>
    <scope>NUCLEOTIDE SEQUENCE [LARGE SCALE GENOMIC DNA]</scope>
    <source>
        <strain evidence="2 3">IND2009</strain>
    </source>
</reference>
<sequence length="58" mass="6383">MTTTHGCPTPRCHVNTPALFKPTLLHWDAIIFSSSSLVFVGILTPLARASITFRRTLS</sequence>
<protein>
    <submittedName>
        <fullName evidence="2">Uncharacterized protein</fullName>
    </submittedName>
</protein>
<dbReference type="AlphaFoldDB" id="A0A5J4NTF5"/>
<dbReference type="Proteomes" id="UP000324629">
    <property type="component" value="Unassembled WGS sequence"/>
</dbReference>
<gene>
    <name evidence="2" type="ORF">DEA37_0002474</name>
</gene>
<evidence type="ECO:0000313" key="3">
    <source>
        <dbReference type="Proteomes" id="UP000324629"/>
    </source>
</evidence>
<evidence type="ECO:0000313" key="2">
    <source>
        <dbReference type="EMBL" id="KAA3678801.1"/>
    </source>
</evidence>
<name>A0A5J4NTF5_9TREM</name>
<accession>A0A5J4NTF5</accession>